<evidence type="ECO:0000256" key="6">
    <source>
        <dbReference type="SAM" id="Phobius"/>
    </source>
</evidence>
<dbReference type="InterPro" id="IPR023346">
    <property type="entry name" value="Lysozyme-like_dom_sf"/>
</dbReference>
<keyword evidence="6" id="KW-0472">Membrane</keyword>
<dbReference type="Gene3D" id="3.90.1720.10">
    <property type="entry name" value="endopeptidase domain like (from Nostoc punctiforme)"/>
    <property type="match status" value="1"/>
</dbReference>
<dbReference type="GO" id="GO:0008234">
    <property type="term" value="F:cysteine-type peptidase activity"/>
    <property type="evidence" value="ECO:0007669"/>
    <property type="project" value="UniProtKB-KW"/>
</dbReference>
<evidence type="ECO:0000256" key="4">
    <source>
        <dbReference type="ARBA" id="ARBA00022807"/>
    </source>
</evidence>
<dbReference type="InterPro" id="IPR038765">
    <property type="entry name" value="Papain-like_cys_pep_sf"/>
</dbReference>
<dbReference type="Gene3D" id="1.10.530.10">
    <property type="match status" value="1"/>
</dbReference>
<keyword evidence="3" id="KW-0378">Hydrolase</keyword>
<evidence type="ECO:0000313" key="9">
    <source>
        <dbReference type="Proteomes" id="UP000065797"/>
    </source>
</evidence>
<sequence>MSAEPNRDFEHEHHPEAELENAKPALKKAGHSLGKAAGKGSKIAGKAAAQVGKKVAVKVAQKAATLTVAKPLLIAAGVIMAAVLGLGVVIFLLTSTMSEDEVSPGGIGGPFAPGTASVSPEVMRWEPLVRKYAEQHGIEAMTPLILALIQQESSGTQLDVMQSSESQGYPPGYFTDPEESIKYGLMHFADCHKKSNGDQNITLQCYNYGTGYANYAVSKGGYTHENARAFSAEQSAKNGYRCASWRSAEAVSNNWCYGDPDYVPHIMKYYQPGQNPGGSGGIAGGSVLGDDVFQVIMAEALKYQGWPYVFGGRTPNTSFDCSGIIEYTYSRVGINLFGTAQTQWDKTQRVTDPKPGDLVFFHSTYATSNYITHVGIYVGNNTMYHAGDPIGYADLSKAYFQQHFAGYGRVVR</sequence>
<dbReference type="CDD" id="cd16891">
    <property type="entry name" value="CwlT-like"/>
    <property type="match status" value="1"/>
</dbReference>
<keyword evidence="6" id="KW-0812">Transmembrane</keyword>
<dbReference type="Pfam" id="PF00877">
    <property type="entry name" value="NLPC_P60"/>
    <property type="match status" value="1"/>
</dbReference>
<name>A0A120EBK9_BACMY</name>
<evidence type="ECO:0000256" key="3">
    <source>
        <dbReference type="ARBA" id="ARBA00022801"/>
    </source>
</evidence>
<dbReference type="PANTHER" id="PTHR47053">
    <property type="entry name" value="MUREIN DD-ENDOPEPTIDASE MEPH-RELATED"/>
    <property type="match status" value="1"/>
</dbReference>
<dbReference type="PROSITE" id="PS51935">
    <property type="entry name" value="NLPC_P60"/>
    <property type="match status" value="1"/>
</dbReference>
<dbReference type="InterPro" id="IPR000064">
    <property type="entry name" value="NLP_P60_dom"/>
</dbReference>
<dbReference type="RefSeq" id="WP_060751958.1">
    <property type="nucleotide sequence ID" value="NZ_LRPH01000099.1"/>
</dbReference>
<evidence type="ECO:0000259" key="7">
    <source>
        <dbReference type="PROSITE" id="PS51935"/>
    </source>
</evidence>
<proteinExistence type="inferred from homology"/>
<dbReference type="InterPro" id="IPR047194">
    <property type="entry name" value="CwlT-like_lysozyme"/>
</dbReference>
<dbReference type="Pfam" id="PF13702">
    <property type="entry name" value="Lysozyme_like"/>
    <property type="match status" value="1"/>
</dbReference>
<dbReference type="EMBL" id="LRPH01000099">
    <property type="protein sequence ID" value="KWU54496.1"/>
    <property type="molecule type" value="Genomic_DNA"/>
</dbReference>
<dbReference type="SUPFAM" id="SSF54001">
    <property type="entry name" value="Cysteine proteinases"/>
    <property type="match status" value="1"/>
</dbReference>
<evidence type="ECO:0000313" key="8">
    <source>
        <dbReference type="EMBL" id="KWU54496.1"/>
    </source>
</evidence>
<comment type="caution">
    <text evidence="8">The sequence shown here is derived from an EMBL/GenBank/DDBJ whole genome shotgun (WGS) entry which is preliminary data.</text>
</comment>
<accession>A0A120EBK9</accession>
<dbReference type="PANTHER" id="PTHR47053:SF5">
    <property type="entry name" value="BIFUNCTIONAL MURAMIDASE_DL-ENDOPEPTIDASE CWLT"/>
    <property type="match status" value="1"/>
</dbReference>
<dbReference type="InterPro" id="IPR051202">
    <property type="entry name" value="Peptidase_C40"/>
</dbReference>
<dbReference type="SUPFAM" id="SSF53955">
    <property type="entry name" value="Lysozyme-like"/>
    <property type="match status" value="1"/>
</dbReference>
<dbReference type="Proteomes" id="UP000065797">
    <property type="component" value="Unassembled WGS sequence"/>
</dbReference>
<protein>
    <submittedName>
        <fullName evidence="8">Lytic transglycosylase</fullName>
    </submittedName>
</protein>
<feature type="transmembrane region" description="Helical" evidence="6">
    <location>
        <begin position="72"/>
        <end position="93"/>
    </location>
</feature>
<keyword evidence="6" id="KW-1133">Transmembrane helix</keyword>
<gene>
    <name evidence="8" type="ORF">AWW70_03435</name>
</gene>
<keyword evidence="2" id="KW-0645">Protease</keyword>
<dbReference type="AlphaFoldDB" id="A0A120EBK9"/>
<evidence type="ECO:0000256" key="2">
    <source>
        <dbReference type="ARBA" id="ARBA00022670"/>
    </source>
</evidence>
<evidence type="ECO:0000256" key="1">
    <source>
        <dbReference type="ARBA" id="ARBA00007074"/>
    </source>
</evidence>
<organism evidence="8 9">
    <name type="scientific">Bacillus mycoides</name>
    <dbReference type="NCBI Taxonomy" id="1405"/>
    <lineage>
        <taxon>Bacteria</taxon>
        <taxon>Bacillati</taxon>
        <taxon>Bacillota</taxon>
        <taxon>Bacilli</taxon>
        <taxon>Bacillales</taxon>
        <taxon>Bacillaceae</taxon>
        <taxon>Bacillus</taxon>
        <taxon>Bacillus cereus group</taxon>
    </lineage>
</organism>
<feature type="domain" description="NlpC/P60" evidence="7">
    <location>
        <begin position="290"/>
        <end position="411"/>
    </location>
</feature>
<feature type="region of interest" description="Disordered" evidence="5">
    <location>
        <begin position="1"/>
        <end position="21"/>
    </location>
</feature>
<keyword evidence="4" id="KW-0788">Thiol protease</keyword>
<reference evidence="8 9" key="1">
    <citation type="submission" date="2016-01" db="EMBL/GenBank/DDBJ databases">
        <authorList>
            <person name="McClelland M."/>
            <person name="Jain A."/>
            <person name="Saraogi P."/>
            <person name="Mendelson R."/>
            <person name="Westerman R."/>
            <person name="SanMiguel P."/>
            <person name="Csonka L."/>
        </authorList>
    </citation>
    <scope>NUCLEOTIDE SEQUENCE [LARGE SCALE GENOMIC DNA]</scope>
    <source>
        <strain evidence="8 9">PE8-15</strain>
    </source>
</reference>
<dbReference type="GO" id="GO:0006508">
    <property type="term" value="P:proteolysis"/>
    <property type="evidence" value="ECO:0007669"/>
    <property type="project" value="UniProtKB-KW"/>
</dbReference>
<comment type="similarity">
    <text evidence="1">Belongs to the peptidase C40 family.</text>
</comment>
<evidence type="ECO:0000256" key="5">
    <source>
        <dbReference type="SAM" id="MobiDB-lite"/>
    </source>
</evidence>